<dbReference type="GO" id="GO:0003924">
    <property type="term" value="F:GTPase activity"/>
    <property type="evidence" value="ECO:0007669"/>
    <property type="project" value="TreeGrafter"/>
</dbReference>
<evidence type="ECO:0000256" key="8">
    <source>
        <dbReference type="ARBA" id="ARBA00029602"/>
    </source>
</evidence>
<dbReference type="Pfam" id="PF04950">
    <property type="entry name" value="RIBIOP_C"/>
    <property type="match status" value="1"/>
</dbReference>
<dbReference type="GO" id="GO:0000479">
    <property type="term" value="P:endonucleolytic cleavage of tricistronic rRNA transcript (SSU-rRNA, 5.8S rRNA, LSU-rRNA)"/>
    <property type="evidence" value="ECO:0007669"/>
    <property type="project" value="TreeGrafter"/>
</dbReference>
<evidence type="ECO:0000256" key="5">
    <source>
        <dbReference type="ARBA" id="ARBA00022741"/>
    </source>
</evidence>
<dbReference type="InterPro" id="IPR027410">
    <property type="entry name" value="TCP-1-like_intermed_sf"/>
</dbReference>
<dbReference type="GO" id="GO:0030688">
    <property type="term" value="C:preribosome, small subunit precursor"/>
    <property type="evidence" value="ECO:0007669"/>
    <property type="project" value="TreeGrafter"/>
</dbReference>
<dbReference type="EMBL" id="JYDR01000034">
    <property type="protein sequence ID" value="KRY73470.1"/>
    <property type="molecule type" value="Genomic_DNA"/>
</dbReference>
<feature type="compositionally biased region" description="Basic residues" evidence="15">
    <location>
        <begin position="1571"/>
        <end position="1582"/>
    </location>
</feature>
<dbReference type="GO" id="GO:0005524">
    <property type="term" value="F:ATP binding"/>
    <property type="evidence" value="ECO:0007669"/>
    <property type="project" value="UniProtKB-KW"/>
</dbReference>
<comment type="similarity">
    <text evidence="10">Belongs to the TRAFAC class translation factor GTPase superfamily. Bms1-like GTPase family. TSR1 subfamily.</text>
</comment>
<evidence type="ECO:0000256" key="9">
    <source>
        <dbReference type="ARBA" id="ARBA00037087"/>
    </source>
</evidence>
<dbReference type="GO" id="GO:0000462">
    <property type="term" value="P:maturation of SSU-rRNA from tricistronic rRNA transcript (SSU-rRNA, 5.8S rRNA, LSU-rRNA)"/>
    <property type="evidence" value="ECO:0007669"/>
    <property type="project" value="TreeGrafter"/>
</dbReference>
<dbReference type="FunFam" id="3.50.7.10:FF:000008">
    <property type="entry name" value="T-complex protein 1 subunit theta"/>
    <property type="match status" value="1"/>
</dbReference>
<dbReference type="InterPro" id="IPR002423">
    <property type="entry name" value="Cpn60/GroEL/TCP-1"/>
</dbReference>
<dbReference type="NCBIfam" id="TIGR02346">
    <property type="entry name" value="chap_CCT_theta"/>
    <property type="match status" value="1"/>
</dbReference>
<dbReference type="SMART" id="SM00322">
    <property type="entry name" value="KH"/>
    <property type="match status" value="1"/>
</dbReference>
<dbReference type="InterPro" id="IPR027409">
    <property type="entry name" value="GroEL-like_apical_dom_sf"/>
</dbReference>
<dbReference type="InterPro" id="IPR004087">
    <property type="entry name" value="KH_dom"/>
</dbReference>
<evidence type="ECO:0000313" key="19">
    <source>
        <dbReference type="EMBL" id="KRY73470.1"/>
    </source>
</evidence>
<protein>
    <recommendedName>
        <fullName evidence="11">Pre-rRNA-processing protein TSR1 homolog</fullName>
    </recommendedName>
    <alternativeName>
        <fullName evidence="8">CCT-theta</fullName>
    </alternativeName>
    <alternativeName>
        <fullName evidence="3">T-complex protein 1 subunit theta</fullName>
    </alternativeName>
</protein>
<comment type="function">
    <text evidence="12">Molecular chaperone; assists the folding of proteins upon ATP hydrolysis. Known to play a role, in vitro, in the folding of actin and tubulin. Required for correct subcellular localization of pgl-1.</text>
</comment>
<keyword evidence="4" id="KW-0963">Cytoplasm</keyword>
<feature type="region of interest" description="Disordered" evidence="15">
    <location>
        <begin position="571"/>
        <end position="621"/>
    </location>
</feature>
<dbReference type="InterPro" id="IPR017998">
    <property type="entry name" value="Chaperone_TCP-1"/>
</dbReference>
<dbReference type="InterPro" id="IPR002194">
    <property type="entry name" value="Chaperonin_TCP-1_CS"/>
</dbReference>
<dbReference type="Pfam" id="PF22298">
    <property type="entry name" value="Tsr1_G-like"/>
    <property type="match status" value="1"/>
</dbReference>
<evidence type="ECO:0000256" key="3">
    <source>
        <dbReference type="ARBA" id="ARBA00016981"/>
    </source>
</evidence>
<dbReference type="Pfam" id="PF22675">
    <property type="entry name" value="KH-I_KHDC4-BBP"/>
    <property type="match status" value="1"/>
</dbReference>
<evidence type="ECO:0000259" key="17">
    <source>
        <dbReference type="SMART" id="SM00785"/>
    </source>
</evidence>
<dbReference type="Proteomes" id="UP000054632">
    <property type="component" value="Unassembled WGS sequence"/>
</dbReference>
<evidence type="ECO:0000256" key="6">
    <source>
        <dbReference type="ARBA" id="ARBA00022840"/>
    </source>
</evidence>
<evidence type="ECO:0000256" key="13">
    <source>
        <dbReference type="ARBA" id="ARBA00064252"/>
    </source>
</evidence>
<dbReference type="Pfam" id="PF00118">
    <property type="entry name" value="Cpn60_TCP1"/>
    <property type="match status" value="1"/>
</dbReference>
<proteinExistence type="inferred from homology"/>
<dbReference type="PROSITE" id="PS00751">
    <property type="entry name" value="TCP1_2"/>
    <property type="match status" value="1"/>
</dbReference>
<feature type="compositionally biased region" description="Acidic residues" evidence="15">
    <location>
        <begin position="1002"/>
        <end position="1021"/>
    </location>
</feature>
<feature type="compositionally biased region" description="Basic and acidic residues" evidence="15">
    <location>
        <begin position="1591"/>
        <end position="1600"/>
    </location>
</feature>
<comment type="subcellular location">
    <subcellularLocation>
        <location evidence="1">Cytoplasm</location>
    </subcellularLocation>
</comment>
<dbReference type="Gene3D" id="3.30.260.10">
    <property type="entry name" value="TCP-1-like chaperonin intermediate domain"/>
    <property type="match status" value="1"/>
</dbReference>
<evidence type="ECO:0000259" key="16">
    <source>
        <dbReference type="SMART" id="SM00322"/>
    </source>
</evidence>
<comment type="function">
    <text evidence="9">Required during maturation of the 40S ribosomal subunit in the nucleolus.</text>
</comment>
<evidence type="ECO:0000313" key="20">
    <source>
        <dbReference type="Proteomes" id="UP000054632"/>
    </source>
</evidence>
<reference evidence="19 20" key="1">
    <citation type="submission" date="2015-01" db="EMBL/GenBank/DDBJ databases">
        <title>Evolution of Trichinella species and genotypes.</title>
        <authorList>
            <person name="Korhonen P.K."/>
            <person name="Edoardo P."/>
            <person name="Giuseppe L.R."/>
            <person name="Gasser R.B."/>
        </authorList>
    </citation>
    <scope>NUCLEOTIDE SEQUENCE [LARGE SCALE GENOMIC DNA]</scope>
    <source>
        <strain evidence="19">ISS13</strain>
    </source>
</reference>
<organism evidence="19 20">
    <name type="scientific">Trichinella pseudospiralis</name>
    <name type="common">Parasitic roundworm</name>
    <dbReference type="NCBI Taxonomy" id="6337"/>
    <lineage>
        <taxon>Eukaryota</taxon>
        <taxon>Metazoa</taxon>
        <taxon>Ecdysozoa</taxon>
        <taxon>Nematoda</taxon>
        <taxon>Enoplea</taxon>
        <taxon>Dorylaimia</taxon>
        <taxon>Trichinellida</taxon>
        <taxon>Trichinellidae</taxon>
        <taxon>Trichinella</taxon>
    </lineage>
</organism>
<dbReference type="InterPro" id="IPR012721">
    <property type="entry name" value="Chap_CCT_theta"/>
</dbReference>
<keyword evidence="5 14" id="KW-0547">Nucleotide-binding</keyword>
<feature type="compositionally biased region" description="Basic residues" evidence="15">
    <location>
        <begin position="597"/>
        <end position="608"/>
    </location>
</feature>
<evidence type="ECO:0000256" key="7">
    <source>
        <dbReference type="ARBA" id="ARBA00023186"/>
    </source>
</evidence>
<evidence type="ECO:0000256" key="14">
    <source>
        <dbReference type="RuleBase" id="RU004187"/>
    </source>
</evidence>
<feature type="region of interest" description="Disordered" evidence="15">
    <location>
        <begin position="999"/>
        <end position="1044"/>
    </location>
</feature>
<evidence type="ECO:0000259" key="18">
    <source>
        <dbReference type="SMART" id="SM01362"/>
    </source>
</evidence>
<dbReference type="PANTHER" id="PTHR12858:SF1">
    <property type="entry name" value="PRE-RRNA-PROCESSING PROTEIN TSR1 HOMOLOG"/>
    <property type="match status" value="1"/>
</dbReference>
<keyword evidence="6 14" id="KW-0067">ATP-binding</keyword>
<evidence type="ECO:0000256" key="4">
    <source>
        <dbReference type="ARBA" id="ARBA00022490"/>
    </source>
</evidence>
<dbReference type="GO" id="GO:0016887">
    <property type="term" value="F:ATP hydrolysis activity"/>
    <property type="evidence" value="ECO:0007669"/>
    <property type="project" value="InterPro"/>
</dbReference>
<feature type="domain" description="Ribosome biogenesis protein BMS1/TSR1 C-terminal" evidence="18">
    <location>
        <begin position="1045"/>
        <end position="1329"/>
    </location>
</feature>
<dbReference type="Gene3D" id="3.50.7.10">
    <property type="entry name" value="GroEL"/>
    <property type="match status" value="1"/>
</dbReference>
<dbReference type="PRINTS" id="PR00304">
    <property type="entry name" value="TCOMPLEXTCP1"/>
</dbReference>
<dbReference type="SUPFAM" id="SSF54849">
    <property type="entry name" value="GroEL-intermediate domain like"/>
    <property type="match status" value="1"/>
</dbReference>
<evidence type="ECO:0000256" key="10">
    <source>
        <dbReference type="ARBA" id="ARBA00038288"/>
    </source>
</evidence>
<sequence>MCDEALYAQLIVDLRKVKNLHTLDWRFGYAPLSKSSKMAPGGIPRVGFARLLKDGARHYRGVEESLFRNIEACLGIAATVRSSFGPKGMNKMVVNHLGKLSITNDAAVILRELEVEHPAAKLLVMASEMMDSQIGDGTNSVMILSASLLDSARELIRMGLNVSQIISGYNMASKKALEVLPKFVCKSVNDVRDIEAVKTVIRSAIATKVYGQEDMLSDLVVQACIIALGANYSTYHVDNVRTCKVLGSNVEASTVMNGMAFQNCVSGEIKLIEKPKVAVFSCAFGITKLENPSSIIINTANELMQFSKHDEEHVENYIKSLHDIGINVVVSAGKFGDLHLHFLNKYKMMAVKVSSKFDIRRLCRCVQATISPDMSRVPTADMIGSCAKVQVREIGSDQLVFFEQNLKGGNLSTIIIRGSSQNVLDEVEKAVDDGVNTFKQLLKDNRLLPGAGAVELAVAREIRQFGLTCPTLERYAIEKFAVALESLPKQIADNIGAKWVEIYPHLMKKLENGENNYGIDIKAPKGGIVNAVSAEIVDCFSVKEWAIKLAVNAVNTIINVDQIVLAKPAGGPPIRQPKYQEEEDDAFSHRSGPWKQQNKRHNSGRHRSRNSEQSNANQIDKNRLMQMSMEDRCLLGRLARRNREWQLRAQKVEKVKRSKDEYGSFKSPPIAVVILPLAPRIEGEHVIGTILGSHCDAYVTNCDRNIYFMSVPSLKKRFCFLIPNHRNMIEVLDAFKIADVAVFLWDCDAVKLHDHFASLLTAVAAQGMPYHFNIPLSSRITYRYDKKRLASLVERWGLRAKFCKDLSLLLKLVANCAKQPLSLQQHHSRIIVESCSIVEQNDDLSSCTLKIDGYVRGPPLDVNRLLHIPGWGDFQMGKIEVITDPHPLHRYTSNNNVIESTTFAVADPAKQENLESQAAVDEMNNDQTWPTEEEIVQSQRDTEHLIRRLPEGTSTYQACWILEDENEASVSELNHENECNTIVFNLDEDMDSLIAVSRAESVDDQQSDVEMSEDETECSDENDVHEVERCRREKEERENEKFPDEVDTPLDISAAERFQKYRGLASFRTSYWNPEEELPPEYGRIFQFQNFKATYKRIVNEEKHGAPAGWFTSVHVLNVPLKLVEECMNSKKQPLVVYELLPHEQKMSVVNVTIRKNHLFNETVKSKDRLLFQIGYRRFFAAPIFSQHTIGDKHKFQRFLPTDEVTVASMYAPIIFGPAGVVVLRVEQDGSTRLVATGNVLSVDPTRLNIKRAVLSGVPSKINRTHAVIRHMFFNRDDVLWFKPVELRTSSGRRGHIKEPLGTHGRMKCVFNGQLTSQDVVFMDLYKRVFPKWIYDPDVTIQLQKFKEGKERDELMEIRLMIFMKQKTFEKAMPKNEVSDNLETSEYVRDLKAQKELVDPSLNLVHDILENEIVRSTNFGEPEYLDIYNNKVIRVVRKVALPVKECPDVNFVGKLLGPGGGTVKFLQQAADVKISIMGRGSVRDPEEEDRLLRSGDPKYKHLKDDLHVRISAYGVPSDAYKKLAIAIDQIQQILFNDGNQANYKYSEMSRNAFMHSGGGFRQRGMAPLGRGAHRGRMRRGGRRGGGIGRSFQHDATVHFN</sequence>
<dbReference type="InterPro" id="IPR055256">
    <property type="entry name" value="KH_1_KHDC4/BBP-like"/>
</dbReference>
<dbReference type="PROSITE" id="PS00750">
    <property type="entry name" value="TCP1_1"/>
    <property type="match status" value="1"/>
</dbReference>
<evidence type="ECO:0000256" key="11">
    <source>
        <dbReference type="ARBA" id="ARBA00040070"/>
    </source>
</evidence>
<comment type="caution">
    <text evidence="19">The sequence shown here is derived from an EMBL/GenBank/DDBJ whole genome shotgun (WGS) entry which is preliminary data.</text>
</comment>
<comment type="similarity">
    <text evidence="2 14">Belongs to the TCP-1 chaperonin family.</text>
</comment>
<feature type="region of interest" description="Disordered" evidence="15">
    <location>
        <begin position="1559"/>
        <end position="1600"/>
    </location>
</feature>
<dbReference type="SUPFAM" id="SSF52029">
    <property type="entry name" value="GroEL apical domain-like"/>
    <property type="match status" value="1"/>
</dbReference>
<evidence type="ECO:0000256" key="12">
    <source>
        <dbReference type="ARBA" id="ARBA00058723"/>
    </source>
</evidence>
<dbReference type="InterPro" id="IPR039761">
    <property type="entry name" value="Bms1/Tsr1"/>
</dbReference>
<gene>
    <name evidence="19" type="primary">cct-8</name>
    <name evidence="19" type="ORF">T4A_12269</name>
</gene>
<evidence type="ECO:0000256" key="15">
    <source>
        <dbReference type="SAM" id="MobiDB-lite"/>
    </source>
</evidence>
<evidence type="ECO:0000256" key="2">
    <source>
        <dbReference type="ARBA" id="ARBA00008020"/>
    </source>
</evidence>
<feature type="compositionally biased region" description="Basic and acidic residues" evidence="15">
    <location>
        <begin position="1022"/>
        <end position="1044"/>
    </location>
</feature>
<feature type="domain" description="AARP2CN" evidence="17">
    <location>
        <begin position="805"/>
        <end position="886"/>
    </location>
</feature>
<dbReference type="Gene3D" id="3.30.1370.10">
    <property type="entry name" value="K Homology domain, type 1"/>
    <property type="match status" value="1"/>
</dbReference>
<dbReference type="GO" id="GO:0005525">
    <property type="term" value="F:GTP binding"/>
    <property type="evidence" value="ECO:0007669"/>
    <property type="project" value="TreeGrafter"/>
</dbReference>
<comment type="subunit">
    <text evidence="13">Heterooligomeric complex.</text>
</comment>
<dbReference type="PANTHER" id="PTHR12858">
    <property type="entry name" value="RIBOSOME BIOGENESIS PROTEIN"/>
    <property type="match status" value="1"/>
</dbReference>
<dbReference type="GO" id="GO:0005634">
    <property type="term" value="C:nucleus"/>
    <property type="evidence" value="ECO:0007669"/>
    <property type="project" value="InterPro"/>
</dbReference>
<dbReference type="GO" id="GO:0051082">
    <property type="term" value="F:unfolded protein binding"/>
    <property type="evidence" value="ECO:0007669"/>
    <property type="project" value="InterPro"/>
</dbReference>
<dbReference type="InterPro" id="IPR007034">
    <property type="entry name" value="BMS1_TSR1_C"/>
</dbReference>
<dbReference type="SUPFAM" id="SSF48592">
    <property type="entry name" value="GroEL equatorial domain-like"/>
    <property type="match status" value="1"/>
</dbReference>
<dbReference type="GO" id="GO:0034511">
    <property type="term" value="F:U3 snoRNA binding"/>
    <property type="evidence" value="ECO:0007669"/>
    <property type="project" value="TreeGrafter"/>
</dbReference>
<dbReference type="InterPro" id="IPR027413">
    <property type="entry name" value="GROEL-like_equatorial_sf"/>
</dbReference>
<dbReference type="InterPro" id="IPR012948">
    <property type="entry name" value="AARP2CN"/>
</dbReference>
<dbReference type="SMART" id="SM01362">
    <property type="entry name" value="DUF663"/>
    <property type="match status" value="1"/>
</dbReference>
<feature type="domain" description="K Homology" evidence="16">
    <location>
        <begin position="1433"/>
        <end position="1531"/>
    </location>
</feature>
<keyword evidence="7 14" id="KW-0143">Chaperone</keyword>
<dbReference type="SMART" id="SM00785">
    <property type="entry name" value="AARP2CN"/>
    <property type="match status" value="1"/>
</dbReference>
<dbReference type="GO" id="GO:0005737">
    <property type="term" value="C:cytoplasm"/>
    <property type="evidence" value="ECO:0007669"/>
    <property type="project" value="UniProtKB-SubCell"/>
</dbReference>
<dbReference type="SUPFAM" id="SSF54791">
    <property type="entry name" value="Eukaryotic type KH-domain (KH-domain type I)"/>
    <property type="match status" value="1"/>
</dbReference>
<dbReference type="Pfam" id="PF08142">
    <property type="entry name" value="AARP2CN"/>
    <property type="match status" value="1"/>
</dbReference>
<accession>A0A0V1EI35</accession>
<dbReference type="GO" id="GO:0140662">
    <property type="term" value="F:ATP-dependent protein folding chaperone"/>
    <property type="evidence" value="ECO:0007669"/>
    <property type="project" value="InterPro"/>
</dbReference>
<dbReference type="InterPro" id="IPR036612">
    <property type="entry name" value="KH_dom_type_1_sf"/>
</dbReference>
<name>A0A0V1EI35_TRIPS</name>
<dbReference type="CDD" id="cd03341">
    <property type="entry name" value="TCP1_theta"/>
    <property type="match status" value="1"/>
</dbReference>
<evidence type="ECO:0000256" key="1">
    <source>
        <dbReference type="ARBA" id="ARBA00004496"/>
    </source>
</evidence>
<dbReference type="Gene3D" id="1.10.560.10">
    <property type="entry name" value="GroEL-like equatorial domain"/>
    <property type="match status" value="1"/>
</dbReference>